<keyword evidence="2" id="KW-1185">Reference proteome</keyword>
<gene>
    <name evidence="1" type="ORF">BU23DRAFT_329245</name>
</gene>
<protein>
    <submittedName>
        <fullName evidence="1">Uncharacterized protein</fullName>
    </submittedName>
</protein>
<accession>A0A6A5ULW8</accession>
<evidence type="ECO:0000313" key="1">
    <source>
        <dbReference type="EMBL" id="KAF1966223.1"/>
    </source>
</evidence>
<dbReference type="AlphaFoldDB" id="A0A6A5ULW8"/>
<reference evidence="1" key="1">
    <citation type="journal article" date="2020" name="Stud. Mycol.">
        <title>101 Dothideomycetes genomes: a test case for predicting lifestyles and emergence of pathogens.</title>
        <authorList>
            <person name="Haridas S."/>
            <person name="Albert R."/>
            <person name="Binder M."/>
            <person name="Bloem J."/>
            <person name="Labutti K."/>
            <person name="Salamov A."/>
            <person name="Andreopoulos B."/>
            <person name="Baker S."/>
            <person name="Barry K."/>
            <person name="Bills G."/>
            <person name="Bluhm B."/>
            <person name="Cannon C."/>
            <person name="Castanera R."/>
            <person name="Culley D."/>
            <person name="Daum C."/>
            <person name="Ezra D."/>
            <person name="Gonzalez J."/>
            <person name="Henrissat B."/>
            <person name="Kuo A."/>
            <person name="Liang C."/>
            <person name="Lipzen A."/>
            <person name="Lutzoni F."/>
            <person name="Magnuson J."/>
            <person name="Mondo S."/>
            <person name="Nolan M."/>
            <person name="Ohm R."/>
            <person name="Pangilinan J."/>
            <person name="Park H.-J."/>
            <person name="Ramirez L."/>
            <person name="Alfaro M."/>
            <person name="Sun H."/>
            <person name="Tritt A."/>
            <person name="Yoshinaga Y."/>
            <person name="Zwiers L.-H."/>
            <person name="Turgeon B."/>
            <person name="Goodwin S."/>
            <person name="Spatafora J."/>
            <person name="Crous P."/>
            <person name="Grigoriev I."/>
        </authorList>
    </citation>
    <scope>NUCLEOTIDE SEQUENCE</scope>
    <source>
        <strain evidence="1">CBS 107.79</strain>
    </source>
</reference>
<organism evidence="1 2">
    <name type="scientific">Bimuria novae-zelandiae CBS 107.79</name>
    <dbReference type="NCBI Taxonomy" id="1447943"/>
    <lineage>
        <taxon>Eukaryota</taxon>
        <taxon>Fungi</taxon>
        <taxon>Dikarya</taxon>
        <taxon>Ascomycota</taxon>
        <taxon>Pezizomycotina</taxon>
        <taxon>Dothideomycetes</taxon>
        <taxon>Pleosporomycetidae</taxon>
        <taxon>Pleosporales</taxon>
        <taxon>Massarineae</taxon>
        <taxon>Didymosphaeriaceae</taxon>
        <taxon>Bimuria</taxon>
    </lineage>
</organism>
<name>A0A6A5ULW8_9PLEO</name>
<proteinExistence type="predicted"/>
<dbReference type="EMBL" id="ML976749">
    <property type="protein sequence ID" value="KAF1966223.1"/>
    <property type="molecule type" value="Genomic_DNA"/>
</dbReference>
<sequence>MWETKPRELIPALRCSRPYDWPAKFVRTGVCLYNGTWSCCVFGAPDRRYLQTAVDAGHARQLRAGALQMTWAGLLAGISSPHSPSSRCTWAPVRRLIVLLEQHGRCGTKTTSPSLHPILHDACSIARKLRTFASPPAPRVILLCHGGTRRAHPSRKRPRSAAVESPCHSICQRRLSSPPPPAVVRAAPTIALAPTLMLPSCSPLRRPSVRAAPTIWLACGSCPSGWTRLVFVQIPMPSRWHF</sequence>
<evidence type="ECO:0000313" key="2">
    <source>
        <dbReference type="Proteomes" id="UP000800036"/>
    </source>
</evidence>
<dbReference type="Proteomes" id="UP000800036">
    <property type="component" value="Unassembled WGS sequence"/>
</dbReference>